<gene>
    <name evidence="2" type="ORF">R8Z52_23565</name>
</gene>
<dbReference type="NCBIfam" id="NF047852">
    <property type="entry name" value="SiroCoChCbiK"/>
    <property type="match status" value="1"/>
</dbReference>
<dbReference type="CDD" id="cd03413">
    <property type="entry name" value="CbiK_C"/>
    <property type="match status" value="1"/>
</dbReference>
<comment type="function">
    <text evidence="1">Cobalt chelatase responsible for the insertion of cobalt during anaerobic cobalamin biosynthesis. Can catalyze the insertion of Co(2+) into either sirohydrochlorin or precorrin-2.</text>
</comment>
<evidence type="ECO:0000256" key="1">
    <source>
        <dbReference type="PIRNR" id="PIRNR033579"/>
    </source>
</evidence>
<keyword evidence="1" id="KW-0479">Metal-binding</keyword>
<organism evidence="2 3">
    <name type="scientific">Vibrio porteresiae DSM 19223</name>
    <dbReference type="NCBI Taxonomy" id="1123496"/>
    <lineage>
        <taxon>Bacteria</taxon>
        <taxon>Pseudomonadati</taxon>
        <taxon>Pseudomonadota</taxon>
        <taxon>Gammaproteobacteria</taxon>
        <taxon>Vibrionales</taxon>
        <taxon>Vibrionaceae</taxon>
        <taxon>Vibrio</taxon>
    </lineage>
</organism>
<comment type="catalytic activity">
    <reaction evidence="1">
        <text>Co-sirohydrochlorin + 2 H(+) = sirohydrochlorin + Co(2+)</text>
        <dbReference type="Rhea" id="RHEA:15893"/>
        <dbReference type="ChEBI" id="CHEBI:15378"/>
        <dbReference type="ChEBI" id="CHEBI:48828"/>
        <dbReference type="ChEBI" id="CHEBI:58351"/>
        <dbReference type="ChEBI" id="CHEBI:60049"/>
        <dbReference type="EC" id="4.99.1.3"/>
    </reaction>
</comment>
<protein>
    <recommendedName>
        <fullName evidence="1">Sirohydrochlorin cobaltochelatase</fullName>
        <ecNumber evidence="1">4.99.1.3</ecNumber>
    </recommendedName>
</protein>
<evidence type="ECO:0000313" key="2">
    <source>
        <dbReference type="EMBL" id="WPC75895.1"/>
    </source>
</evidence>
<dbReference type="CDD" id="cd03412">
    <property type="entry name" value="CbiK_N"/>
    <property type="match status" value="1"/>
</dbReference>
<comment type="similarity">
    <text evidence="1">Belongs to the CbiK family.</text>
</comment>
<dbReference type="EC" id="4.99.1.3" evidence="1"/>
<keyword evidence="3" id="KW-1185">Reference proteome</keyword>
<name>A0ABZ0QHI0_9VIBR</name>
<dbReference type="PIRSF" id="PIRSF033579">
    <property type="entry name" value="Anaer_Co_chel"/>
    <property type="match status" value="1"/>
</dbReference>
<evidence type="ECO:0000313" key="3">
    <source>
        <dbReference type="Proteomes" id="UP001304071"/>
    </source>
</evidence>
<sequence length="263" mass="29536">MKKALLVISFGTSYPETMEKNIVACEQTLADAHPDRDAFRAFTSSMIIKKLARRDNVQINNPQQALQALLDAGYQDVLVQSLHIINGDEYEKIAREIQSFQGKFARLNIGLPLLSSYDDYQDLIKAIEYQCPRLEADERLVLMGHGATHHAFAAYACLDHMLMDKKLPMVVGAVESYPEIDTVIERLHKEQVRKVYLMPLMLVAGDHAINDMASDEEDSWKTVVTQAGIEAEPIVQGLGENPLIREMFVNHLAQAITKLENVA</sequence>
<dbReference type="RefSeq" id="WP_261897867.1">
    <property type="nucleotide sequence ID" value="NZ_AP024896.1"/>
</dbReference>
<dbReference type="Pfam" id="PF06180">
    <property type="entry name" value="CbiK"/>
    <property type="match status" value="1"/>
</dbReference>
<keyword evidence="1" id="KW-0456">Lyase</keyword>
<dbReference type="SUPFAM" id="SSF53800">
    <property type="entry name" value="Chelatase"/>
    <property type="match status" value="1"/>
</dbReference>
<accession>A0ABZ0QHI0</accession>
<dbReference type="EMBL" id="CP138204">
    <property type="protein sequence ID" value="WPC75895.1"/>
    <property type="molecule type" value="Genomic_DNA"/>
</dbReference>
<dbReference type="Proteomes" id="UP001304071">
    <property type="component" value="Chromosome 2"/>
</dbReference>
<dbReference type="Gene3D" id="3.40.50.1400">
    <property type="match status" value="2"/>
</dbReference>
<dbReference type="InterPro" id="IPR010388">
    <property type="entry name" value="Anaerobic_Co-chelatase"/>
</dbReference>
<reference evidence="2 3" key="1">
    <citation type="submission" date="2023-11" db="EMBL/GenBank/DDBJ databases">
        <title>Plant-associative lifestyle of Vibrio porteresiae and its evolutionary dynamics.</title>
        <authorList>
            <person name="Rameshkumar N."/>
            <person name="Kirti K."/>
        </authorList>
    </citation>
    <scope>NUCLEOTIDE SEQUENCE [LARGE SCALE GENOMIC DNA]</scope>
    <source>
        <strain evidence="2 3">MSSRF30</strain>
    </source>
</reference>
<proteinExistence type="inferred from homology"/>